<dbReference type="InterPro" id="IPR022313">
    <property type="entry name" value="Phe/His_NH3-lyase_AS"/>
</dbReference>
<dbReference type="Gene3D" id="1.20.200.10">
    <property type="entry name" value="Fumarase/aspartase (Central domain)"/>
    <property type="match status" value="1"/>
</dbReference>
<comment type="caution">
    <text evidence="1">The sequence shown here is derived from an EMBL/GenBank/DDBJ whole genome shotgun (WGS) entry which is preliminary data.</text>
</comment>
<dbReference type="SUPFAM" id="SSF48557">
    <property type="entry name" value="L-aspartase-like"/>
    <property type="match status" value="1"/>
</dbReference>
<keyword evidence="1" id="KW-0456">Lyase</keyword>
<dbReference type="InterPro" id="IPR024083">
    <property type="entry name" value="Fumarase/histidase_N"/>
</dbReference>
<reference evidence="1 2" key="1">
    <citation type="submission" date="2018-05" db="EMBL/GenBank/DDBJ databases">
        <title>Leucothrix arctica sp. nov., isolated from Arctic seawater.</title>
        <authorList>
            <person name="Choi A."/>
            <person name="Baek K."/>
        </authorList>
    </citation>
    <scope>NUCLEOTIDE SEQUENCE [LARGE SCALE GENOMIC DNA]</scope>
    <source>
        <strain evidence="1 2">IMCC9719</strain>
    </source>
</reference>
<dbReference type="InterPro" id="IPR008948">
    <property type="entry name" value="L-Aspartase-like"/>
</dbReference>
<dbReference type="Gene3D" id="1.10.275.10">
    <property type="entry name" value="Fumarase/aspartase (N-terminal domain)"/>
    <property type="match status" value="1"/>
</dbReference>
<dbReference type="GO" id="GO:0016841">
    <property type="term" value="F:ammonia-lyase activity"/>
    <property type="evidence" value="ECO:0007669"/>
    <property type="project" value="InterPro"/>
</dbReference>
<dbReference type="InterPro" id="IPR001106">
    <property type="entry name" value="Aromatic_Lyase"/>
</dbReference>
<dbReference type="Proteomes" id="UP000245506">
    <property type="component" value="Unassembled WGS sequence"/>
</dbReference>
<organism evidence="1 2">
    <name type="scientific">Leucothrix arctica</name>
    <dbReference type="NCBI Taxonomy" id="1481894"/>
    <lineage>
        <taxon>Bacteria</taxon>
        <taxon>Pseudomonadati</taxon>
        <taxon>Pseudomonadota</taxon>
        <taxon>Gammaproteobacteria</taxon>
        <taxon>Thiotrichales</taxon>
        <taxon>Thiotrichaceae</taxon>
        <taxon>Leucothrix</taxon>
    </lineage>
</organism>
<dbReference type="PANTHER" id="PTHR10362">
    <property type="entry name" value="HISTIDINE AMMONIA-LYASE"/>
    <property type="match status" value="1"/>
</dbReference>
<dbReference type="PROSITE" id="PS00488">
    <property type="entry name" value="PAL_HISTIDASE"/>
    <property type="match status" value="1"/>
</dbReference>
<dbReference type="Pfam" id="PF00221">
    <property type="entry name" value="Lyase_aromatic"/>
    <property type="match status" value="1"/>
</dbReference>
<sequence>MPPETARDTSTIQVGGGKLSISDLVRVARHHAPLGELAEEALADVKASEAWVAKTVQQISEAKLNDQQPTAYYGINTGFGALAGRSALDSVYLTKVLGHNLISSHSVGVGDYFDEEIVRATLLIRAQSLAQGYSGVRPLIINKLVAMLNARIYPAVPEQGSLGASGDLAPLAHLLLVMCSVPTPSADDTDLNLDCTDGEAFMPYSEVNHQLNDATTEPPYLHITYSASGQQTLWQRVPGALAMAAAGGKVELQTKEALALCNGATVSAAIAALVVKDAENLLANAELVTAMTLEGMRGFRDPFYPHVHEARGHEAAIQTAAQILRYVEGSEIVDEGDLQTNPSRVPPQDPYSVRCAPQVFGSIKDTLEMAKKWVEMDLNAATDNPLIFLDMERDYKTISGGNFHGEPIAMAMDYLSIALTELGSISDRRMFNLIDYHTAKTYEDPDKQINPQHGLSSFLIEEPKATEGLNAGLMMLQATSAALVSDCKVLAHPDTVDSIPSSANQEDHVSMSLNAARHAREIVKNIENVLALEFLCATQAIALQVKKVGNENLSVGKGSQAAFDCIREAGVEFLTQDRVLYPDIRKALTLVRNGTLVSAARQATE</sequence>
<proteinExistence type="predicted"/>
<name>A0A317CL18_9GAMM</name>
<dbReference type="CDD" id="cd00332">
    <property type="entry name" value="PAL-HAL"/>
    <property type="match status" value="1"/>
</dbReference>
<dbReference type="EMBL" id="QGKL01000007">
    <property type="protein sequence ID" value="PWQ99265.1"/>
    <property type="molecule type" value="Genomic_DNA"/>
</dbReference>
<keyword evidence="2" id="KW-1185">Reference proteome</keyword>
<dbReference type="AlphaFoldDB" id="A0A317CL18"/>
<evidence type="ECO:0000313" key="2">
    <source>
        <dbReference type="Proteomes" id="UP000245506"/>
    </source>
</evidence>
<protein>
    <submittedName>
        <fullName evidence="1">Histidine ammonia-lyase</fullName>
    </submittedName>
</protein>
<gene>
    <name evidence="1" type="ORF">DKT75_01480</name>
</gene>
<accession>A0A317CL18</accession>
<evidence type="ECO:0000313" key="1">
    <source>
        <dbReference type="EMBL" id="PWQ99265.1"/>
    </source>
</evidence>